<reference evidence="2 3" key="1">
    <citation type="submission" date="2018-08" db="EMBL/GenBank/DDBJ databases">
        <title>Neisseria zalophi ATCC BAA-2455 complete genome.</title>
        <authorList>
            <person name="Veseli I.A."/>
            <person name="Buttler R."/>
            <person name="Mascarenhas dos Santos A.C."/>
            <person name="Pombert J.-F."/>
        </authorList>
    </citation>
    <scope>NUCLEOTIDE SEQUENCE [LARGE SCALE GENOMIC DNA]</scope>
    <source>
        <strain evidence="2 3">ATCC BAA-2455</strain>
    </source>
</reference>
<organism evidence="2 3">
    <name type="scientific">Neisseria zalophi</name>
    <dbReference type="NCBI Taxonomy" id="640030"/>
    <lineage>
        <taxon>Bacteria</taxon>
        <taxon>Pseudomonadati</taxon>
        <taxon>Pseudomonadota</taxon>
        <taxon>Betaproteobacteria</taxon>
        <taxon>Neisseriales</taxon>
        <taxon>Neisseriaceae</taxon>
        <taxon>Neisseria</taxon>
    </lineage>
</organism>
<name>A0A5J6PTN2_9NEIS</name>
<evidence type="ECO:0000256" key="1">
    <source>
        <dbReference type="SAM" id="Phobius"/>
    </source>
</evidence>
<feature type="transmembrane region" description="Helical" evidence="1">
    <location>
        <begin position="12"/>
        <end position="33"/>
    </location>
</feature>
<keyword evidence="1" id="KW-0472">Membrane</keyword>
<dbReference type="KEGG" id="nzl:D0T92_03310"/>
<dbReference type="Proteomes" id="UP000325713">
    <property type="component" value="Chromosome"/>
</dbReference>
<evidence type="ECO:0000313" key="3">
    <source>
        <dbReference type="Proteomes" id="UP000325713"/>
    </source>
</evidence>
<evidence type="ECO:0000313" key="2">
    <source>
        <dbReference type="EMBL" id="QEY25664.1"/>
    </source>
</evidence>
<dbReference type="EMBL" id="CP031700">
    <property type="protein sequence ID" value="QEY25664.1"/>
    <property type="molecule type" value="Genomic_DNA"/>
</dbReference>
<proteinExistence type="predicted"/>
<feature type="transmembrane region" description="Helical" evidence="1">
    <location>
        <begin position="128"/>
        <end position="151"/>
    </location>
</feature>
<accession>A0A5J6PTN2</accession>
<feature type="transmembrane region" description="Helical" evidence="1">
    <location>
        <begin position="213"/>
        <end position="234"/>
    </location>
</feature>
<dbReference type="AlphaFoldDB" id="A0A5J6PTN2"/>
<feature type="transmembrane region" description="Helical" evidence="1">
    <location>
        <begin position="94"/>
        <end position="116"/>
    </location>
</feature>
<keyword evidence="3" id="KW-1185">Reference proteome</keyword>
<keyword evidence="1" id="KW-1133">Transmembrane helix</keyword>
<protein>
    <submittedName>
        <fullName evidence="2">Uncharacterized protein</fullName>
    </submittedName>
</protein>
<sequence length="403" mass="46581">MYKLINNYLNLINKLVPIITVTSTVFGSTITYFYLNFINQKNFFINIINQPSIFILILLICAFLILIFFSTFAIPYKLAWDMKKANVFLKKKTIFFTSSYFSIIVSIVIIIMLYCASGSEIKPIISNILNILVYLSIFVPTIAYGIFWYFLNKKSQPKIPNTDPIKWKNKFSLSIGIDLGLTIFIVSISNLFSIFLIFLPFYAEWVDGEVKLWIGLAISIATMIINTWFAYFLILSGQVKLNGYIAFTPPLIIAFIYLFILAMFTANFPQRLLYPLGFIELPNNSSWYLLYNNFRQSNDSKEVNGINQFDLKKLKKNFACSAEEADKKTKKCGTEADERPNALYGYMAWNFGDIKIFCPEQVKFDNAEKNKEIDNKEMAKQCLVINSQNLQGLDSQYISYQWK</sequence>
<keyword evidence="1" id="KW-0812">Transmembrane</keyword>
<feature type="transmembrane region" description="Helical" evidence="1">
    <location>
        <begin position="171"/>
        <end position="201"/>
    </location>
</feature>
<feature type="transmembrane region" description="Helical" evidence="1">
    <location>
        <begin position="241"/>
        <end position="266"/>
    </location>
</feature>
<gene>
    <name evidence="2" type="ORF">D0T92_03310</name>
</gene>
<feature type="transmembrane region" description="Helical" evidence="1">
    <location>
        <begin position="53"/>
        <end position="74"/>
    </location>
</feature>